<dbReference type="PANTHER" id="PTHR28457">
    <property type="entry name" value="COILED-COIL DOMAIN-CONTAINING PROTEIN 189"/>
    <property type="match status" value="1"/>
</dbReference>
<dbReference type="PANTHER" id="PTHR28457:SF1">
    <property type="entry name" value="CILIA- AND FLAGELLA-ASSOCIATED PROTEIN 119"/>
    <property type="match status" value="1"/>
</dbReference>
<evidence type="ECO:0000313" key="4">
    <source>
        <dbReference type="Proteomes" id="UP001212152"/>
    </source>
</evidence>
<dbReference type="EMBL" id="JADGJQ010000073">
    <property type="protein sequence ID" value="KAJ3172912.1"/>
    <property type="molecule type" value="Genomic_DNA"/>
</dbReference>
<name>A0AAD5TDS0_9FUNG</name>
<accession>A0AAD5TDS0</accession>
<protein>
    <submittedName>
        <fullName evidence="3">Uncharacterized protein</fullName>
    </submittedName>
</protein>
<feature type="coiled-coil region" evidence="1">
    <location>
        <begin position="293"/>
        <end position="320"/>
    </location>
</feature>
<proteinExistence type="predicted"/>
<feature type="region of interest" description="Disordered" evidence="2">
    <location>
        <begin position="1"/>
        <end position="70"/>
    </location>
</feature>
<feature type="compositionally biased region" description="Low complexity" evidence="2">
    <location>
        <begin position="1"/>
        <end position="15"/>
    </location>
</feature>
<dbReference type="InterPro" id="IPR032727">
    <property type="entry name" value="CLAMP"/>
</dbReference>
<feature type="compositionally biased region" description="Polar residues" evidence="2">
    <location>
        <begin position="16"/>
        <end position="28"/>
    </location>
</feature>
<evidence type="ECO:0000256" key="2">
    <source>
        <dbReference type="SAM" id="MobiDB-lite"/>
    </source>
</evidence>
<dbReference type="Pfam" id="PF14769">
    <property type="entry name" value="CLAMP"/>
    <property type="match status" value="1"/>
</dbReference>
<dbReference type="AlphaFoldDB" id="A0AAD5TDS0"/>
<reference evidence="3" key="1">
    <citation type="submission" date="2020-05" db="EMBL/GenBank/DDBJ databases">
        <title>Phylogenomic resolution of chytrid fungi.</title>
        <authorList>
            <person name="Stajich J.E."/>
            <person name="Amses K."/>
            <person name="Simmons R."/>
            <person name="Seto K."/>
            <person name="Myers J."/>
            <person name="Bonds A."/>
            <person name="Quandt C.A."/>
            <person name="Barry K."/>
            <person name="Liu P."/>
            <person name="Grigoriev I."/>
            <person name="Longcore J.E."/>
            <person name="James T.Y."/>
        </authorList>
    </citation>
    <scope>NUCLEOTIDE SEQUENCE</scope>
    <source>
        <strain evidence="3">JEL0379</strain>
    </source>
</reference>
<dbReference type="Proteomes" id="UP001212152">
    <property type="component" value="Unassembled WGS sequence"/>
</dbReference>
<feature type="compositionally biased region" description="Low complexity" evidence="2">
    <location>
        <begin position="29"/>
        <end position="42"/>
    </location>
</feature>
<keyword evidence="4" id="KW-1185">Reference proteome</keyword>
<evidence type="ECO:0000256" key="1">
    <source>
        <dbReference type="SAM" id="Coils"/>
    </source>
</evidence>
<sequence>MSTTTAQSAQPATPQRGSRGTPPTSAGNRSSTSARPSSSRVKSAGKSRDGGAKRVVEDVGRDSPWDDAVPVGPPATWAFLSQDDMQELDAIESNEGTVLKFAQVLGLADTHKRDLNAGITVMFNVGNYLFAKENTFTLPETGAFCAIMKNMFDKEADSLLSLEKAVAHFRDTLLAHAAPSGAAGDGGVNGWEVFRPEVVLKIMDFTVTTIFQHFRLYQHVLSTTQEVETHSQVLHLEEPPFIAMPIRHSRPFSSSHSNSSPSLSRKSSGNRSARQTQMVWPPPLAQHLPLAVYEAQKEEEKQRERERVAAEEAIREAERKAAENPFEVLDNETVKMVATEAVAGLLGGVQREVEARLDEIRIRFLEKLTSAK</sequence>
<feature type="compositionally biased region" description="Low complexity" evidence="2">
    <location>
        <begin position="251"/>
        <end position="272"/>
    </location>
</feature>
<feature type="compositionally biased region" description="Basic and acidic residues" evidence="2">
    <location>
        <begin position="46"/>
        <end position="64"/>
    </location>
</feature>
<gene>
    <name evidence="3" type="ORF">HDU87_007748</name>
</gene>
<comment type="caution">
    <text evidence="3">The sequence shown here is derived from an EMBL/GenBank/DDBJ whole genome shotgun (WGS) entry which is preliminary data.</text>
</comment>
<evidence type="ECO:0000313" key="3">
    <source>
        <dbReference type="EMBL" id="KAJ3172912.1"/>
    </source>
</evidence>
<feature type="region of interest" description="Disordered" evidence="2">
    <location>
        <begin position="247"/>
        <end position="276"/>
    </location>
</feature>
<organism evidence="3 4">
    <name type="scientific">Geranomyces variabilis</name>
    <dbReference type="NCBI Taxonomy" id="109894"/>
    <lineage>
        <taxon>Eukaryota</taxon>
        <taxon>Fungi</taxon>
        <taxon>Fungi incertae sedis</taxon>
        <taxon>Chytridiomycota</taxon>
        <taxon>Chytridiomycota incertae sedis</taxon>
        <taxon>Chytridiomycetes</taxon>
        <taxon>Spizellomycetales</taxon>
        <taxon>Powellomycetaceae</taxon>
        <taxon>Geranomyces</taxon>
    </lineage>
</organism>
<keyword evidence="1" id="KW-0175">Coiled coil</keyword>